<dbReference type="InParanoid" id="A0A803Y4C1"/>
<reference evidence="1 2" key="1">
    <citation type="journal article" date="2010" name="PLoS Biol.">
        <title>Multi-platform next-generation sequencing of the domestic turkey (Meleagris gallopavo): genome assembly and analysis.</title>
        <authorList>
            <person name="Dalloul R.A."/>
            <person name="Long J.A."/>
            <person name="Zimin A.V."/>
            <person name="Aslam L."/>
            <person name="Beal K."/>
            <person name="Blomberg L.A."/>
            <person name="Bouffard P."/>
            <person name="Burt D.W."/>
            <person name="Crasta O."/>
            <person name="Crooijmans R.P."/>
            <person name="Cooper K."/>
            <person name="Coulombe R.A."/>
            <person name="De S."/>
            <person name="Delany M.E."/>
            <person name="Dodgson J.B."/>
            <person name="Dong J.J."/>
            <person name="Evans C."/>
            <person name="Frederickson K.M."/>
            <person name="Flicek P."/>
            <person name="Florea L."/>
            <person name="Folkerts O."/>
            <person name="Groenen M.A."/>
            <person name="Harkins T.T."/>
            <person name="Herrero J."/>
            <person name="Hoffmann S."/>
            <person name="Megens H.J."/>
            <person name="Jiang A."/>
            <person name="de Jong P."/>
            <person name="Kaiser P."/>
            <person name="Kim H."/>
            <person name="Kim K.W."/>
            <person name="Kim S."/>
            <person name="Langenberger D."/>
            <person name="Lee M.K."/>
            <person name="Lee T."/>
            <person name="Mane S."/>
            <person name="Marcais G."/>
            <person name="Marz M."/>
            <person name="McElroy A.P."/>
            <person name="Modise T."/>
            <person name="Nefedov M."/>
            <person name="Notredame C."/>
            <person name="Paton I.R."/>
            <person name="Payne W.S."/>
            <person name="Pertea G."/>
            <person name="Prickett D."/>
            <person name="Puiu D."/>
            <person name="Qioa D."/>
            <person name="Raineri E."/>
            <person name="Ruffier M."/>
            <person name="Salzberg S.L."/>
            <person name="Schatz M.C."/>
            <person name="Scheuring C."/>
            <person name="Schmidt C.J."/>
            <person name="Schroeder S."/>
            <person name="Searle S.M."/>
            <person name="Smith E.J."/>
            <person name="Smith J."/>
            <person name="Sonstegard T.S."/>
            <person name="Stadler P.F."/>
            <person name="Tafer H."/>
            <person name="Tu Z.J."/>
            <person name="Van Tassell C.P."/>
            <person name="Vilella A.J."/>
            <person name="Williams K.P."/>
            <person name="Yorke J.A."/>
            <person name="Zhang L."/>
            <person name="Zhang H.B."/>
            <person name="Zhang X."/>
            <person name="Zhang Y."/>
            <person name="Reed K.M."/>
        </authorList>
    </citation>
    <scope>NUCLEOTIDE SEQUENCE [LARGE SCALE GENOMIC DNA]</scope>
</reference>
<organism evidence="1 2">
    <name type="scientific">Meleagris gallopavo</name>
    <name type="common">Wild turkey</name>
    <dbReference type="NCBI Taxonomy" id="9103"/>
    <lineage>
        <taxon>Eukaryota</taxon>
        <taxon>Metazoa</taxon>
        <taxon>Chordata</taxon>
        <taxon>Craniata</taxon>
        <taxon>Vertebrata</taxon>
        <taxon>Euteleostomi</taxon>
        <taxon>Archelosauria</taxon>
        <taxon>Archosauria</taxon>
        <taxon>Dinosauria</taxon>
        <taxon>Saurischia</taxon>
        <taxon>Theropoda</taxon>
        <taxon>Coelurosauria</taxon>
        <taxon>Aves</taxon>
        <taxon>Neognathae</taxon>
        <taxon>Galloanserae</taxon>
        <taxon>Galliformes</taxon>
        <taxon>Phasianidae</taxon>
        <taxon>Meleagridinae</taxon>
        <taxon>Meleagris</taxon>
    </lineage>
</organism>
<evidence type="ECO:0000313" key="1">
    <source>
        <dbReference type="Ensembl" id="ENSMGAP00000026618.1"/>
    </source>
</evidence>
<keyword evidence="2" id="KW-1185">Reference proteome</keyword>
<name>A0A803Y4C1_MELGA</name>
<dbReference type="Proteomes" id="UP000001645">
    <property type="component" value="Chromosome 3"/>
</dbReference>
<reference evidence="1" key="3">
    <citation type="submission" date="2025-09" db="UniProtKB">
        <authorList>
            <consortium name="Ensembl"/>
        </authorList>
    </citation>
    <scope>IDENTIFICATION</scope>
</reference>
<reference evidence="1" key="2">
    <citation type="submission" date="2025-08" db="UniProtKB">
        <authorList>
            <consortium name="Ensembl"/>
        </authorList>
    </citation>
    <scope>IDENTIFICATION</scope>
</reference>
<evidence type="ECO:0000313" key="2">
    <source>
        <dbReference type="Proteomes" id="UP000001645"/>
    </source>
</evidence>
<proteinExistence type="predicted"/>
<protein>
    <submittedName>
        <fullName evidence="1">Uncharacterized protein</fullName>
    </submittedName>
</protein>
<dbReference type="Ensembl" id="ENSMGAT00000023857.1">
    <property type="protein sequence ID" value="ENSMGAP00000026618.1"/>
    <property type="gene ID" value="ENSMGAG00000022496.1"/>
</dbReference>
<sequence length="135" mass="15017">MCSLYKQCLAELNEHLLKISLGIRSALSMLQSSPPCRQQKSYGFEWIFTFHLRTLPLLGSLQHLHVSSVLGSPELDTTLQVHWALAVVRSNPPSQGKETDSETASCWEVLLQGSIVVCRWLECPARALTPQTTVA</sequence>
<dbReference type="AlphaFoldDB" id="A0A803Y4C1"/>
<accession>A0A803Y4C1</accession>